<feature type="repeat" description="TPR" evidence="3">
    <location>
        <begin position="213"/>
        <end position="246"/>
    </location>
</feature>
<dbReference type="InterPro" id="IPR011990">
    <property type="entry name" value="TPR-like_helical_dom_sf"/>
</dbReference>
<dbReference type="InterPro" id="IPR050469">
    <property type="entry name" value="Diguanylate_Cyclase"/>
</dbReference>
<dbReference type="InterPro" id="IPR029787">
    <property type="entry name" value="Nucleotide_cyclase"/>
</dbReference>
<dbReference type="Pfam" id="PF13181">
    <property type="entry name" value="TPR_8"/>
    <property type="match status" value="1"/>
</dbReference>
<dbReference type="CDD" id="cd01949">
    <property type="entry name" value="GGDEF"/>
    <property type="match status" value="1"/>
</dbReference>
<protein>
    <recommendedName>
        <fullName evidence="1">diguanylate cyclase</fullName>
        <ecNumber evidence="1">2.7.7.65</ecNumber>
    </recommendedName>
</protein>
<dbReference type="PANTHER" id="PTHR45138">
    <property type="entry name" value="REGULATORY COMPONENTS OF SENSORY TRANSDUCTION SYSTEM"/>
    <property type="match status" value="1"/>
</dbReference>
<dbReference type="InterPro" id="IPR019734">
    <property type="entry name" value="TPR_rpt"/>
</dbReference>
<dbReference type="Gene3D" id="1.25.40.10">
    <property type="entry name" value="Tetratricopeptide repeat domain"/>
    <property type="match status" value="2"/>
</dbReference>
<dbReference type="InterPro" id="IPR043128">
    <property type="entry name" value="Rev_trsase/Diguanyl_cyclase"/>
</dbReference>
<sequence>MKRQFARTLSIILAAALTPSHTLANNHWQEWEQAYNQVAQQSDTRALAMLQDRYSSLAPGIEKLYVSSKLHGFMTLKGQPFHGHQLAFNEEYSSREQQFISALNSENKLEFRRSTEKYTQLLNHSNLNNDIQGKILFEYHLCRSLNKQGQYHKANLYCSSLQTHLSDTSSTILPRYQAVRVIANNLEYLGDYQSALEHYQKYLSILPSNVDPSGVYNDAGLLLMNLGQLKQAEEYLNVALKIRNENNSQLELAQAHHSMGTIQLAAQDYSNAKHHFTQAKLILTNYNHEYGLTYALLGLGNTYSALEQYEKSRKLLLDSLEFASIQGNDQIRGEIYLSLAQTHHLQGNHILAISFADKALTLGKRIKSVNLQAEALISKATFTEANNNFQSALELYKQYTELELSKRKVQNQSAYLALESAEREYSLDAKHKETLAENQVQQDQIDNLTSLNHLYLFALGSLTLLFILYAFLIRSRSRKAEHDHLTGALNRAASIREIKQVQAVSNPEHRHLLILLDLDDFKKINDSYGHPTGDRALSNIAHVINEKMDTGDIFGRLGGEEFIVVVRDIDELDVASYIDKLHQSIGDSEFEAENKEKLNVTASLSYIATTKSLSDFDELYSILDQALYQAKQSGKNCTIDAFNDPIYLPASAYAPIEP</sequence>
<dbReference type="Pfam" id="PF13424">
    <property type="entry name" value="TPR_12"/>
    <property type="match status" value="1"/>
</dbReference>
<dbReference type="SUPFAM" id="SSF55073">
    <property type="entry name" value="Nucleotide cyclase"/>
    <property type="match status" value="1"/>
</dbReference>
<comment type="caution">
    <text evidence="7">The sequence shown here is derived from an EMBL/GenBank/DDBJ whole genome shotgun (WGS) entry which is preliminary data.</text>
</comment>
<organism evidence="7 8">
    <name type="scientific">Vibrio aquaticus</name>
    <dbReference type="NCBI Taxonomy" id="2496559"/>
    <lineage>
        <taxon>Bacteria</taxon>
        <taxon>Pseudomonadati</taxon>
        <taxon>Pseudomonadota</taxon>
        <taxon>Gammaproteobacteria</taxon>
        <taxon>Vibrionales</taxon>
        <taxon>Vibrionaceae</taxon>
        <taxon>Vibrio</taxon>
    </lineage>
</organism>
<dbReference type="Proteomes" id="UP000268973">
    <property type="component" value="Unassembled WGS sequence"/>
</dbReference>
<gene>
    <name evidence="7" type="ORF">EJ063_16550</name>
</gene>
<dbReference type="NCBIfam" id="TIGR00254">
    <property type="entry name" value="GGDEF"/>
    <property type="match status" value="1"/>
</dbReference>
<keyword evidence="4" id="KW-1133">Transmembrane helix</keyword>
<proteinExistence type="predicted"/>
<feature type="transmembrane region" description="Helical" evidence="4">
    <location>
        <begin position="454"/>
        <end position="472"/>
    </location>
</feature>
<evidence type="ECO:0000256" key="3">
    <source>
        <dbReference type="PROSITE-ProRule" id="PRU00339"/>
    </source>
</evidence>
<keyword evidence="8" id="KW-1185">Reference proteome</keyword>
<dbReference type="GO" id="GO:0052621">
    <property type="term" value="F:diguanylate cyclase activity"/>
    <property type="evidence" value="ECO:0007669"/>
    <property type="project" value="UniProtKB-EC"/>
</dbReference>
<dbReference type="EMBL" id="RXZH01000008">
    <property type="protein sequence ID" value="RTZ14525.1"/>
    <property type="molecule type" value="Genomic_DNA"/>
</dbReference>
<evidence type="ECO:0000313" key="7">
    <source>
        <dbReference type="EMBL" id="RTZ14525.1"/>
    </source>
</evidence>
<evidence type="ECO:0000313" key="8">
    <source>
        <dbReference type="Proteomes" id="UP000268973"/>
    </source>
</evidence>
<feature type="chain" id="PRO_5018647585" description="diguanylate cyclase" evidence="5">
    <location>
        <begin position="25"/>
        <end position="658"/>
    </location>
</feature>
<dbReference type="Pfam" id="PF00990">
    <property type="entry name" value="GGDEF"/>
    <property type="match status" value="1"/>
</dbReference>
<dbReference type="AlphaFoldDB" id="A0A3S0MM47"/>
<dbReference type="InterPro" id="IPR000160">
    <property type="entry name" value="GGDEF_dom"/>
</dbReference>
<evidence type="ECO:0000259" key="6">
    <source>
        <dbReference type="PROSITE" id="PS50887"/>
    </source>
</evidence>
<dbReference type="Gene3D" id="3.30.70.270">
    <property type="match status" value="1"/>
</dbReference>
<evidence type="ECO:0000256" key="5">
    <source>
        <dbReference type="SAM" id="SignalP"/>
    </source>
</evidence>
<dbReference type="SUPFAM" id="SSF48452">
    <property type="entry name" value="TPR-like"/>
    <property type="match status" value="2"/>
</dbReference>
<dbReference type="PROSITE" id="PS50887">
    <property type="entry name" value="GGDEF"/>
    <property type="match status" value="1"/>
</dbReference>
<comment type="catalytic activity">
    <reaction evidence="2">
        <text>2 GTP = 3',3'-c-di-GMP + 2 diphosphate</text>
        <dbReference type="Rhea" id="RHEA:24898"/>
        <dbReference type="ChEBI" id="CHEBI:33019"/>
        <dbReference type="ChEBI" id="CHEBI:37565"/>
        <dbReference type="ChEBI" id="CHEBI:58805"/>
        <dbReference type="EC" id="2.7.7.65"/>
    </reaction>
</comment>
<feature type="repeat" description="TPR" evidence="3">
    <location>
        <begin position="176"/>
        <end position="209"/>
    </location>
</feature>
<keyword evidence="4" id="KW-0472">Membrane</keyword>
<dbReference type="SMART" id="SM00267">
    <property type="entry name" value="GGDEF"/>
    <property type="match status" value="1"/>
</dbReference>
<accession>A0A3S0MM47</accession>
<dbReference type="RefSeq" id="WP_126575440.1">
    <property type="nucleotide sequence ID" value="NZ_RXZH01000008.1"/>
</dbReference>
<evidence type="ECO:0000256" key="1">
    <source>
        <dbReference type="ARBA" id="ARBA00012528"/>
    </source>
</evidence>
<dbReference type="PANTHER" id="PTHR45138:SF9">
    <property type="entry name" value="DIGUANYLATE CYCLASE DGCM-RELATED"/>
    <property type="match status" value="1"/>
</dbReference>
<keyword evidence="4" id="KW-0812">Transmembrane</keyword>
<dbReference type="PROSITE" id="PS50005">
    <property type="entry name" value="TPR"/>
    <property type="match status" value="2"/>
</dbReference>
<feature type="domain" description="GGDEF" evidence="6">
    <location>
        <begin position="509"/>
        <end position="644"/>
    </location>
</feature>
<feature type="signal peptide" evidence="5">
    <location>
        <begin position="1"/>
        <end position="24"/>
    </location>
</feature>
<keyword evidence="5" id="KW-0732">Signal</keyword>
<evidence type="ECO:0000256" key="2">
    <source>
        <dbReference type="ARBA" id="ARBA00034247"/>
    </source>
</evidence>
<evidence type="ECO:0000256" key="4">
    <source>
        <dbReference type="SAM" id="Phobius"/>
    </source>
</evidence>
<dbReference type="OrthoDB" id="5906165at2"/>
<reference evidence="7 8" key="1">
    <citation type="submission" date="2018-12" db="EMBL/GenBank/DDBJ databases">
        <title>Vibrio sp. isolated from China Sea.</title>
        <authorList>
            <person name="Li Y."/>
        </authorList>
    </citation>
    <scope>NUCLEOTIDE SEQUENCE [LARGE SCALE GENOMIC DNA]</scope>
    <source>
        <strain evidence="7 8">BEI207</strain>
    </source>
</reference>
<dbReference type="SMART" id="SM00028">
    <property type="entry name" value="TPR"/>
    <property type="match status" value="6"/>
</dbReference>
<name>A0A3S0MM47_9VIBR</name>
<dbReference type="EC" id="2.7.7.65" evidence="1"/>
<keyword evidence="3" id="KW-0802">TPR repeat</keyword>